<dbReference type="Gene3D" id="3.30.465.10">
    <property type="match status" value="1"/>
</dbReference>
<evidence type="ECO:0000256" key="6">
    <source>
        <dbReference type="PIRSR" id="PIRSR625650-3"/>
    </source>
</evidence>
<dbReference type="AlphaFoldDB" id="A0A0M9WN78"/>
<accession>A0A0M9WN78</accession>
<dbReference type="Gene3D" id="3.30.300.330">
    <property type="match status" value="1"/>
</dbReference>
<comment type="similarity">
    <text evidence="1">Belongs to the FAD-binding oxidoreductase/transferase type 4 family.</text>
</comment>
<protein>
    <submittedName>
        <fullName evidence="9">FAD-linked oxidase</fullName>
    </submittedName>
</protein>
<evidence type="ECO:0000256" key="4">
    <source>
        <dbReference type="PIRSR" id="PIRSR625650-1"/>
    </source>
</evidence>
<dbReference type="PANTHER" id="PTHR46568:SF1">
    <property type="entry name" value="ALKYLDIHYDROXYACETONEPHOSPHATE SYNTHASE, PEROXISOMAL"/>
    <property type="match status" value="1"/>
</dbReference>
<evidence type="ECO:0000256" key="3">
    <source>
        <dbReference type="ARBA" id="ARBA00022827"/>
    </source>
</evidence>
<dbReference type="InterPro" id="IPR016169">
    <property type="entry name" value="FAD-bd_PCMH_sub2"/>
</dbReference>
<dbReference type="PATRIC" id="fig|1441923.3.peg.3369"/>
<dbReference type="GO" id="GO:0008610">
    <property type="term" value="P:lipid biosynthetic process"/>
    <property type="evidence" value="ECO:0007669"/>
    <property type="project" value="InterPro"/>
</dbReference>
<dbReference type="PANTHER" id="PTHR46568">
    <property type="entry name" value="ALKYLDIHYDROXYACETONEPHOSPHATE SYNTHASE, PEROXISOMAL"/>
    <property type="match status" value="1"/>
</dbReference>
<dbReference type="GO" id="GO:0071949">
    <property type="term" value="F:FAD binding"/>
    <property type="evidence" value="ECO:0007669"/>
    <property type="project" value="InterPro"/>
</dbReference>
<dbReference type="EMBL" id="AZYO01000040">
    <property type="protein sequence ID" value="KOS55311.1"/>
    <property type="molecule type" value="Genomic_DNA"/>
</dbReference>
<dbReference type="InterPro" id="IPR016164">
    <property type="entry name" value="FAD-linked_Oxase-like_C"/>
</dbReference>
<dbReference type="InterPro" id="IPR004113">
    <property type="entry name" value="FAD-bd_oxidored_4_C"/>
</dbReference>
<evidence type="ECO:0000256" key="2">
    <source>
        <dbReference type="ARBA" id="ARBA00022630"/>
    </source>
</evidence>
<dbReference type="InterPro" id="IPR016166">
    <property type="entry name" value="FAD-bd_PCMH"/>
</dbReference>
<dbReference type="RefSeq" id="WP_054373422.1">
    <property type="nucleotide sequence ID" value="NZ_AZYO01000040.1"/>
</dbReference>
<dbReference type="Pfam" id="PF01565">
    <property type="entry name" value="FAD_binding_4"/>
    <property type="match status" value="1"/>
</dbReference>
<feature type="site" description="Important for enzyme activity" evidence="7">
    <location>
        <position position="310"/>
    </location>
</feature>
<reference evidence="10" key="2">
    <citation type="submission" date="2015-01" db="EMBL/GenBank/DDBJ databases">
        <title>Draft genome sequence of potential hydrocarbon metabolising strain of Rhodococcus rhodochrous.</title>
        <authorList>
            <person name="Aggarwal R.K."/>
            <person name="Dawar C."/>
        </authorList>
    </citation>
    <scope>NUCLEOTIDE SEQUENCE [LARGE SCALE GENOMIC DNA]</scope>
    <source>
        <strain evidence="10">KG-21</strain>
    </source>
</reference>
<proteinExistence type="inferred from homology"/>
<dbReference type="Pfam" id="PF02913">
    <property type="entry name" value="FAD-oxidase_C"/>
    <property type="match status" value="1"/>
</dbReference>
<comment type="cofactor">
    <cofactor evidence="6">
        <name>FAD</name>
        <dbReference type="ChEBI" id="CHEBI:57692"/>
    </cofactor>
</comment>
<evidence type="ECO:0000259" key="8">
    <source>
        <dbReference type="PROSITE" id="PS51387"/>
    </source>
</evidence>
<keyword evidence="3 6" id="KW-0274">FAD</keyword>
<dbReference type="Proteomes" id="UP000037712">
    <property type="component" value="Unassembled WGS sequence"/>
</dbReference>
<feature type="active site" description="Proton donor/acceptor" evidence="4">
    <location>
        <position position="451"/>
    </location>
</feature>
<comment type="caution">
    <text evidence="9">The sequence shown here is derived from an EMBL/GenBank/DDBJ whole genome shotgun (WGS) entry which is preliminary data.</text>
</comment>
<gene>
    <name evidence="9" type="ORF">Z051_15365</name>
</gene>
<feature type="binding site" evidence="6">
    <location>
        <begin position="125"/>
        <end position="131"/>
    </location>
    <ligand>
        <name>FAD</name>
        <dbReference type="ChEBI" id="CHEBI:57692"/>
    </ligand>
</feature>
<name>A0A0M9WN78_RHORH</name>
<evidence type="ECO:0000313" key="10">
    <source>
        <dbReference type="Proteomes" id="UP000037712"/>
    </source>
</evidence>
<dbReference type="InterPro" id="IPR006094">
    <property type="entry name" value="Oxid_FAD_bind_N"/>
</dbReference>
<organism evidence="9 10">
    <name type="scientific">Rhodococcus rhodochrous KG-21</name>
    <dbReference type="NCBI Taxonomy" id="1441923"/>
    <lineage>
        <taxon>Bacteria</taxon>
        <taxon>Bacillati</taxon>
        <taxon>Actinomycetota</taxon>
        <taxon>Actinomycetes</taxon>
        <taxon>Mycobacteriales</taxon>
        <taxon>Nocardiaceae</taxon>
        <taxon>Rhodococcus</taxon>
    </lineage>
</organism>
<feature type="binding site" evidence="6">
    <location>
        <begin position="259"/>
        <end position="265"/>
    </location>
    <ligand>
        <name>FAD</name>
        <dbReference type="ChEBI" id="CHEBI:57692"/>
    </ligand>
</feature>
<dbReference type="GO" id="GO:0008609">
    <property type="term" value="F:alkylglycerone-phosphate synthase activity"/>
    <property type="evidence" value="ECO:0007669"/>
    <property type="project" value="InterPro"/>
</dbReference>
<dbReference type="InterPro" id="IPR036318">
    <property type="entry name" value="FAD-bd_PCMH-like_sf"/>
</dbReference>
<evidence type="ECO:0000313" key="9">
    <source>
        <dbReference type="EMBL" id="KOS55311.1"/>
    </source>
</evidence>
<feature type="domain" description="FAD-binding PCMH-type" evidence="8">
    <location>
        <begin position="93"/>
        <end position="275"/>
    </location>
</feature>
<dbReference type="InterPro" id="IPR025650">
    <property type="entry name" value="Alkyl-DHAP_Synthase"/>
</dbReference>
<dbReference type="SUPFAM" id="SSF56176">
    <property type="entry name" value="FAD-binding/transporter-associated domain-like"/>
    <property type="match status" value="1"/>
</dbReference>
<evidence type="ECO:0000256" key="1">
    <source>
        <dbReference type="ARBA" id="ARBA00008000"/>
    </source>
</evidence>
<dbReference type="PROSITE" id="PS51387">
    <property type="entry name" value="FAD_PCMH"/>
    <property type="match status" value="1"/>
</dbReference>
<keyword evidence="2" id="KW-0285">Flavoprotein</keyword>
<feature type="binding site" evidence="5">
    <location>
        <position position="390"/>
    </location>
    <ligand>
        <name>substrate</name>
    </ligand>
</feature>
<reference evidence="9 10" key="1">
    <citation type="journal article" date="2015" name="Genome Announc.">
        <title>Draft Genome Sequence of Rhodococcus rhodochrous Strain KG-21, a Soil Isolate from Oil Fields of Krishna-Godavari Basin, India.</title>
        <authorList>
            <person name="Dawar C."/>
            <person name="Aggarwal R.K."/>
        </authorList>
    </citation>
    <scope>NUCLEOTIDE SEQUENCE [LARGE SCALE GENOMIC DNA]</scope>
    <source>
        <strain evidence="9 10">KG-21</strain>
    </source>
</reference>
<evidence type="ECO:0000256" key="7">
    <source>
        <dbReference type="PIRSR" id="PIRSR625650-4"/>
    </source>
</evidence>
<evidence type="ECO:0000256" key="5">
    <source>
        <dbReference type="PIRSR" id="PIRSR625650-2"/>
    </source>
</evidence>
<dbReference type="SUPFAM" id="SSF55103">
    <property type="entry name" value="FAD-linked oxidases, C-terminal domain"/>
    <property type="match status" value="1"/>
</dbReference>
<sequence>MTRTRSWWGWGTVEDAVRGAELQELIARASALLPGADLTDHPPPDVRSLGLPPARIAAPDSLAPLCSSDPVDRAAHTHGRAFRDVVRNLLGDLRHPPDLVVRPSSETEIVDVLDWCARARVAVIPFGGGSSVVGGVEPRLDGDFAGVVSLDLTGLEGVREIDPTSRAARIGAGTLGPALEDGLRPSGLTLRHFPQSFEFSTLGGWLATRSGGHFATGYTHIDDLVESMRIVTPAGTCESRRLPGSGAGPSPDRLFLGSEGTLGIVTEAWMRLQPRPRWRADASVHFADYGAAVAATRAVAQSGLQPANCRLLDPVEAFVNAGTASPGGVLLLAFESADHPVDAWSDRAVDLCREHGGTLPEPPRHSSGDGTDTDVAGRWRSSFLRMPYLRDALAARSMIVETFETSCTWDVFDTLREAVHDAANEALRRAGATGVVACRFSHVYPDGPAPYFGIYAAGRWGSTMAQWDDIKAAVSEALLTAGGTITHHHAIGRDHRPWYDRQRPDPFAAVLQAAKSVLDPAGILNPGVLVDPAPSRPTPR</sequence>